<evidence type="ECO:0000313" key="2">
    <source>
        <dbReference type="WBParaSite" id="ACRNAN_scaffold5853.g18200.t1"/>
    </source>
</evidence>
<evidence type="ECO:0000313" key="1">
    <source>
        <dbReference type="Proteomes" id="UP000887540"/>
    </source>
</evidence>
<organism evidence="1 2">
    <name type="scientific">Acrobeloides nanus</name>
    <dbReference type="NCBI Taxonomy" id="290746"/>
    <lineage>
        <taxon>Eukaryota</taxon>
        <taxon>Metazoa</taxon>
        <taxon>Ecdysozoa</taxon>
        <taxon>Nematoda</taxon>
        <taxon>Chromadorea</taxon>
        <taxon>Rhabditida</taxon>
        <taxon>Tylenchina</taxon>
        <taxon>Cephalobomorpha</taxon>
        <taxon>Cephaloboidea</taxon>
        <taxon>Cephalobidae</taxon>
        <taxon>Acrobeloides</taxon>
    </lineage>
</organism>
<name>A0A914E5M5_9BILA</name>
<proteinExistence type="predicted"/>
<dbReference type="WBParaSite" id="ACRNAN_scaffold5853.g18200.t1">
    <property type="protein sequence ID" value="ACRNAN_scaffold5853.g18200.t1"/>
    <property type="gene ID" value="ACRNAN_scaffold5853.g18200"/>
</dbReference>
<reference evidence="2" key="1">
    <citation type="submission" date="2022-11" db="UniProtKB">
        <authorList>
            <consortium name="WormBaseParasite"/>
        </authorList>
    </citation>
    <scope>IDENTIFICATION</scope>
</reference>
<accession>A0A914E5M5</accession>
<dbReference type="Proteomes" id="UP000887540">
    <property type="component" value="Unplaced"/>
</dbReference>
<keyword evidence="1" id="KW-1185">Reference proteome</keyword>
<dbReference type="AlphaFoldDB" id="A0A914E5M5"/>
<protein>
    <submittedName>
        <fullName evidence="2">Uncharacterized protein</fullName>
    </submittedName>
</protein>
<sequence>MVSKSSTDGILHEELDQNAIGWIRKTDTNEKVLESAIPWSSTCRQLSSKQFWATPSIRSRKIWNSLPADVFRVVSEYTNASPDARNTAWRIGSKCYWMDKNPVGRIDGNIIFRMMSEYTNAFPDARNTS</sequence>